<dbReference type="GO" id="GO:0005524">
    <property type="term" value="F:ATP binding"/>
    <property type="evidence" value="ECO:0007669"/>
    <property type="project" value="UniProtKB-KW"/>
</dbReference>
<keyword evidence="11 14" id="KW-0066">ATP synthesis</keyword>
<evidence type="ECO:0000256" key="4">
    <source>
        <dbReference type="ARBA" id="ARBA00022741"/>
    </source>
</evidence>
<comment type="catalytic activity">
    <reaction evidence="12">
        <text>ATP + H2O + 4 H(+)(in) = ADP + phosphate + 5 H(+)(out)</text>
        <dbReference type="Rhea" id="RHEA:57720"/>
        <dbReference type="ChEBI" id="CHEBI:15377"/>
        <dbReference type="ChEBI" id="CHEBI:15378"/>
        <dbReference type="ChEBI" id="CHEBI:30616"/>
        <dbReference type="ChEBI" id="CHEBI:43474"/>
        <dbReference type="ChEBI" id="CHEBI:456216"/>
        <dbReference type="EC" id="7.1.2.2"/>
    </reaction>
    <physiologicalReaction direction="right-to-left" evidence="12">
        <dbReference type="Rhea" id="RHEA:57722"/>
    </physiologicalReaction>
</comment>
<comment type="subunit">
    <text evidence="14">F-type ATPases have 2 components, CF(1) - the catalytic core - and CF(0) - the membrane proton channel. CF(1) and CF(0) have multiple subunits.</text>
</comment>
<evidence type="ECO:0000256" key="5">
    <source>
        <dbReference type="ARBA" id="ARBA00022781"/>
    </source>
</evidence>
<dbReference type="InterPro" id="IPR027417">
    <property type="entry name" value="P-loop_NTPase"/>
</dbReference>
<keyword evidence="5" id="KW-0375">Hydrogen ion transport</keyword>
<evidence type="ECO:0000256" key="1">
    <source>
        <dbReference type="ARBA" id="ARBA00004370"/>
    </source>
</evidence>
<evidence type="ECO:0000256" key="9">
    <source>
        <dbReference type="ARBA" id="ARBA00023136"/>
    </source>
</evidence>
<evidence type="ECO:0000256" key="8">
    <source>
        <dbReference type="ARBA" id="ARBA00023065"/>
    </source>
</evidence>
<keyword evidence="6 14" id="KW-0067">ATP-binding</keyword>
<evidence type="ECO:0000313" key="16">
    <source>
        <dbReference type="EMBL" id="TRY82935.1"/>
    </source>
</evidence>
<evidence type="ECO:0000256" key="6">
    <source>
        <dbReference type="ARBA" id="ARBA00022840"/>
    </source>
</evidence>
<dbReference type="FunFam" id="3.40.50.300:FF:000026">
    <property type="entry name" value="ATP synthase subunit beta"/>
    <property type="match status" value="1"/>
</dbReference>
<dbReference type="SUPFAM" id="SSF50615">
    <property type="entry name" value="N-terminal domain of alpha and beta subunits of F1 ATP synthase"/>
    <property type="match status" value="1"/>
</dbReference>
<comment type="caution">
    <text evidence="16">The sequence shown here is derived from an EMBL/GenBank/DDBJ whole genome shotgun (WGS) entry which is preliminary data.</text>
</comment>
<evidence type="ECO:0000256" key="10">
    <source>
        <dbReference type="ARBA" id="ARBA00023196"/>
    </source>
</evidence>
<dbReference type="EC" id="7.1.2.2" evidence="14"/>
<keyword evidence="9" id="KW-0472">Membrane</keyword>
<reference evidence="16 17" key="1">
    <citation type="journal article" date="2019" name="Sci. Data">
        <title>Hybrid genome assembly and annotation of Danionella translucida.</title>
        <authorList>
            <person name="Kadobianskyi M."/>
            <person name="Schulze L."/>
            <person name="Schuelke M."/>
            <person name="Judkewitz B."/>
        </authorList>
    </citation>
    <scope>NUCLEOTIDE SEQUENCE [LARGE SCALE GENOMIC DNA]</scope>
    <source>
        <strain evidence="16 17">Bolton</strain>
    </source>
</reference>
<dbReference type="SMART" id="SM00382">
    <property type="entry name" value="AAA"/>
    <property type="match status" value="1"/>
</dbReference>
<evidence type="ECO:0000256" key="3">
    <source>
        <dbReference type="ARBA" id="ARBA00022448"/>
    </source>
</evidence>
<dbReference type="InterPro" id="IPR005722">
    <property type="entry name" value="ATP_synth_F1_bsu"/>
</dbReference>
<dbReference type="EMBL" id="SRMA01026524">
    <property type="protein sequence ID" value="TRY82935.1"/>
    <property type="molecule type" value="Genomic_DNA"/>
</dbReference>
<dbReference type="Gene3D" id="2.40.10.170">
    <property type="match status" value="1"/>
</dbReference>
<evidence type="ECO:0000256" key="13">
    <source>
        <dbReference type="ARBA" id="ARBA00058650"/>
    </source>
</evidence>
<dbReference type="SUPFAM" id="SSF52540">
    <property type="entry name" value="P-loop containing nucleoside triphosphate hydrolases"/>
    <property type="match status" value="1"/>
</dbReference>
<dbReference type="FunFam" id="1.10.1140.10:FF:000001">
    <property type="entry name" value="ATP synthase subunit beta"/>
    <property type="match status" value="1"/>
</dbReference>
<dbReference type="Pfam" id="PF02874">
    <property type="entry name" value="ATP-synt_ab_N"/>
    <property type="match status" value="1"/>
</dbReference>
<dbReference type="Gene3D" id="3.40.50.300">
    <property type="entry name" value="P-loop containing nucleotide triphosphate hydrolases"/>
    <property type="match status" value="1"/>
</dbReference>
<comment type="subcellular location">
    <subcellularLocation>
        <location evidence="1">Membrane</location>
    </subcellularLocation>
</comment>
<comment type="similarity">
    <text evidence="2">Belongs to the ATPase alpha/beta chains family.</text>
</comment>
<dbReference type="InterPro" id="IPR000194">
    <property type="entry name" value="ATPase_F1/V1/A1_a/bsu_nucl-bd"/>
</dbReference>
<keyword evidence="17" id="KW-1185">Reference proteome</keyword>
<dbReference type="NCBIfam" id="TIGR01039">
    <property type="entry name" value="atpD"/>
    <property type="match status" value="1"/>
</dbReference>
<keyword evidence="10 14" id="KW-0139">CF(1)</keyword>
<dbReference type="GO" id="GO:0046933">
    <property type="term" value="F:proton-transporting ATP synthase activity, rotational mechanism"/>
    <property type="evidence" value="ECO:0007669"/>
    <property type="project" value="InterPro"/>
</dbReference>
<keyword evidence="8" id="KW-0406">Ion transport</keyword>
<dbReference type="CDD" id="cd01133">
    <property type="entry name" value="F1-ATPase_beta_CD"/>
    <property type="match status" value="1"/>
</dbReference>
<evidence type="ECO:0000259" key="15">
    <source>
        <dbReference type="SMART" id="SM00382"/>
    </source>
</evidence>
<evidence type="ECO:0000256" key="7">
    <source>
        <dbReference type="ARBA" id="ARBA00022967"/>
    </source>
</evidence>
<dbReference type="InterPro" id="IPR024034">
    <property type="entry name" value="ATPase_F1/V1_b/a_C"/>
</dbReference>
<evidence type="ECO:0000313" key="17">
    <source>
        <dbReference type="Proteomes" id="UP000316079"/>
    </source>
</evidence>
<dbReference type="FunFam" id="2.40.10.170:FF:000004">
    <property type="entry name" value="ATP synthase subunit beta"/>
    <property type="match status" value="1"/>
</dbReference>
<evidence type="ECO:0000256" key="14">
    <source>
        <dbReference type="RuleBase" id="RU003553"/>
    </source>
</evidence>
<dbReference type="CDD" id="cd18115">
    <property type="entry name" value="ATP-synt_F1_beta_N"/>
    <property type="match status" value="1"/>
</dbReference>
<dbReference type="AlphaFoldDB" id="A0A553PZ39"/>
<dbReference type="HAMAP" id="MF_01347">
    <property type="entry name" value="ATP_synth_beta_bact"/>
    <property type="match status" value="1"/>
</dbReference>
<dbReference type="Pfam" id="PF22919">
    <property type="entry name" value="ATP-synt_VA_C"/>
    <property type="match status" value="1"/>
</dbReference>
<organism evidence="16 17">
    <name type="scientific">Danionella cerebrum</name>
    <dbReference type="NCBI Taxonomy" id="2873325"/>
    <lineage>
        <taxon>Eukaryota</taxon>
        <taxon>Metazoa</taxon>
        <taxon>Chordata</taxon>
        <taxon>Craniata</taxon>
        <taxon>Vertebrata</taxon>
        <taxon>Euteleostomi</taxon>
        <taxon>Actinopterygii</taxon>
        <taxon>Neopterygii</taxon>
        <taxon>Teleostei</taxon>
        <taxon>Ostariophysi</taxon>
        <taxon>Cypriniformes</taxon>
        <taxon>Danionidae</taxon>
        <taxon>Danioninae</taxon>
        <taxon>Danionella</taxon>
    </lineage>
</organism>
<proteinExistence type="inferred from homology"/>
<dbReference type="InterPro" id="IPR036121">
    <property type="entry name" value="ATPase_F1/V1/A1_a/bsu_N_sf"/>
</dbReference>
<dbReference type="OrthoDB" id="14523at2759"/>
<dbReference type="InterPro" id="IPR020003">
    <property type="entry name" value="ATPase_a/bsu_AS"/>
</dbReference>
<dbReference type="Pfam" id="PF00006">
    <property type="entry name" value="ATP-synt_ab"/>
    <property type="match status" value="1"/>
</dbReference>
<dbReference type="PANTHER" id="PTHR15184:SF71">
    <property type="entry name" value="ATP SYNTHASE SUBUNIT BETA, MITOCHONDRIAL"/>
    <property type="match status" value="1"/>
</dbReference>
<sequence length="558" mass="60029">MSRSTFSHFNDVGSCWTLLHRGFAGSQARGDNPEGSQWSSSSIVFSSKYKRRDYAAPAAAAATASGRIVAVIGAVVDVQFDEGLPPILNALEVADRDSRLVLEVAQHLGENTVRTIAMDGTEGLVRGQKVLDTGAPIRIPVGPETLGRIMNVIGEPIDERGPISTSQTAPIHAEAPEFTDMSVEQEILVTGIKVVDLLAPYAKGGKIGLFGGAGVGKTVLIMELINNVAKAHGGYSVFAGVGERTREGNDLYHEMIESGVINLKDTTSKVVQDVDLSFLLITAELCLITCSCHQVALVYGQMNEPPGARARVALTGLTVAEYFRDQEGQDVLLFIDNIFRFTQAGSEVSALLGRIPSAVGYQPTLATDMGTMQERITTTKKGSITSVQAIYVPADDLTDPAPATTFAHLDATTVLSRAIAELGIYPAVDPLDSTSRIMDPNVVGSEHYDVARGVQKILQDYKSLQDIIAILGMDELSEEDKLTVARARKIQRFLSQPFQVAEVFTGHLGKLVPLKETIKGFKAILGGEYDALPEQAFYMVGPIEEVVQKAEKLAEEHS</sequence>
<comment type="function">
    <text evidence="14">Produces ATP from ADP in the presence of a proton gradient across the membrane.</text>
</comment>
<dbReference type="InterPro" id="IPR050053">
    <property type="entry name" value="ATPase_alpha/beta_chains"/>
</dbReference>
<dbReference type="PROSITE" id="PS00152">
    <property type="entry name" value="ATPASE_ALPHA_BETA"/>
    <property type="match status" value="1"/>
</dbReference>
<comment type="function">
    <text evidence="13">Catalytic subunit beta, of the mitochondrial membrane ATP synthase complex (F(1)F(0) ATP synthase or Complex V) that produces ATP from ADP in the presence of a proton gradient across the membrane which is generated by electron transport complexes of the respiratory chain. ATP synthase complex consist of a soluble F(1) head domain - the catalytic core - and a membrane F(1) domain - the membrane proton channel. These two domains are linked by a central stalk rotating inside the F(1) region and a stationary peripheral stalk. During catalysis, ATP synthesis in the catalytic domain of F(1) is coupled via a rotary mechanism of the central stalk subunits to proton translocation. In vivo, can only synthesize ATP although its ATP hydrolase activity can be activated artificially in vitro. With the subunit alpha (ATP5F1A), forms the catalytic core in the F(1) domain.</text>
</comment>
<evidence type="ECO:0000256" key="12">
    <source>
        <dbReference type="ARBA" id="ARBA00048368"/>
    </source>
</evidence>
<dbReference type="Gene3D" id="1.10.1140.10">
    <property type="entry name" value="Bovine Mitochondrial F1-atpase, Atp Synthase Beta Chain, Chain D, domain 3"/>
    <property type="match status" value="1"/>
</dbReference>
<dbReference type="InterPro" id="IPR004100">
    <property type="entry name" value="ATPase_F1/V1/A1_a/bsu_N"/>
</dbReference>
<protein>
    <recommendedName>
        <fullName evidence="14">ATP synthase subunit beta</fullName>
        <ecNumber evidence="14">7.1.2.2</ecNumber>
    </recommendedName>
</protein>
<dbReference type="InterPro" id="IPR003593">
    <property type="entry name" value="AAA+_ATPase"/>
</dbReference>
<dbReference type="GO" id="GO:0045259">
    <property type="term" value="C:proton-transporting ATP synthase complex"/>
    <property type="evidence" value="ECO:0007669"/>
    <property type="project" value="UniProtKB-KW"/>
</dbReference>
<dbReference type="PANTHER" id="PTHR15184">
    <property type="entry name" value="ATP SYNTHASE"/>
    <property type="match status" value="1"/>
</dbReference>
<evidence type="ECO:0000256" key="11">
    <source>
        <dbReference type="ARBA" id="ARBA00023310"/>
    </source>
</evidence>
<dbReference type="PIRSF" id="PIRSF039072">
    <property type="entry name" value="ATPase_subunit_beta"/>
    <property type="match status" value="1"/>
</dbReference>
<dbReference type="STRING" id="623744.A0A553PZ39"/>
<dbReference type="SUPFAM" id="SSF47917">
    <property type="entry name" value="C-terminal domain of alpha and beta subunits of F1 ATP synthase"/>
    <property type="match status" value="1"/>
</dbReference>
<feature type="domain" description="AAA+ ATPase" evidence="15">
    <location>
        <begin position="203"/>
        <end position="412"/>
    </location>
</feature>
<keyword evidence="3" id="KW-0813">Transport</keyword>
<accession>A0A553PZ39</accession>
<name>A0A553PZ39_9TELE</name>
<evidence type="ECO:0000256" key="2">
    <source>
        <dbReference type="ARBA" id="ARBA00008936"/>
    </source>
</evidence>
<dbReference type="InterPro" id="IPR055190">
    <property type="entry name" value="ATP-synt_VA_C"/>
</dbReference>
<keyword evidence="4 14" id="KW-0547">Nucleotide-binding</keyword>
<keyword evidence="7" id="KW-1278">Translocase</keyword>
<dbReference type="CDD" id="cd18110">
    <property type="entry name" value="ATP-synt_F1_beta_C"/>
    <property type="match status" value="1"/>
</dbReference>
<dbReference type="GO" id="GO:0005739">
    <property type="term" value="C:mitochondrion"/>
    <property type="evidence" value="ECO:0007669"/>
    <property type="project" value="GOC"/>
</dbReference>
<dbReference type="Proteomes" id="UP000316079">
    <property type="component" value="Unassembled WGS sequence"/>
</dbReference>
<gene>
    <name evidence="16" type="ORF">DNTS_008429</name>
</gene>
<dbReference type="GO" id="GO:0042776">
    <property type="term" value="P:proton motive force-driven mitochondrial ATP synthesis"/>
    <property type="evidence" value="ECO:0007669"/>
    <property type="project" value="TreeGrafter"/>
</dbReference>